<dbReference type="InterPro" id="IPR036962">
    <property type="entry name" value="Glyco_hydro_3_N_sf"/>
</dbReference>
<dbReference type="GO" id="GO:0008422">
    <property type="term" value="F:beta-glucosidase activity"/>
    <property type="evidence" value="ECO:0007669"/>
    <property type="project" value="UniProtKB-EC"/>
</dbReference>
<gene>
    <name evidence="6" type="ORF">EZS28_029167</name>
</gene>
<dbReference type="Gene3D" id="3.20.20.300">
    <property type="entry name" value="Glycoside hydrolase, family 3, N-terminal domain"/>
    <property type="match status" value="1"/>
</dbReference>
<keyword evidence="4" id="KW-0378">Hydrolase</keyword>
<dbReference type="PANTHER" id="PTHR42715:SF10">
    <property type="entry name" value="BETA-GLUCOSIDASE"/>
    <property type="match status" value="1"/>
</dbReference>
<sequence length="128" mass="14484">MEQLQHMDKLAQEKHTHLEQQTIEYLLHLLKDQGVDNFVANGVGMILGPGINIKRDPRNGRNFEYLSEDPFLSGELGSSFVLGVQSCGVASCVKHFAVNNQEMIIDLFIRDMKDQLLDQIQKCLQLGK</sequence>
<accession>A0A5J4UY80</accession>
<dbReference type="InterPro" id="IPR001764">
    <property type="entry name" value="Glyco_hydro_3_N"/>
</dbReference>
<dbReference type="OrthoDB" id="47059at2759"/>
<evidence type="ECO:0000256" key="3">
    <source>
        <dbReference type="ARBA" id="ARBA00012744"/>
    </source>
</evidence>
<dbReference type="EC" id="3.2.1.21" evidence="3"/>
<dbReference type="Pfam" id="PF00933">
    <property type="entry name" value="Glyco_hydro_3"/>
    <property type="match status" value="1"/>
</dbReference>
<dbReference type="GO" id="GO:0005975">
    <property type="term" value="P:carbohydrate metabolic process"/>
    <property type="evidence" value="ECO:0007669"/>
    <property type="project" value="InterPro"/>
</dbReference>
<comment type="caution">
    <text evidence="6">The sequence shown here is derived from an EMBL/GenBank/DDBJ whole genome shotgun (WGS) entry which is preliminary data.</text>
</comment>
<dbReference type="InterPro" id="IPR050288">
    <property type="entry name" value="Cellulose_deg_GH3"/>
</dbReference>
<name>A0A5J4UY80_9EUKA</name>
<comment type="catalytic activity">
    <reaction evidence="1">
        <text>Hydrolysis of terminal, non-reducing beta-D-glucosyl residues with release of beta-D-glucose.</text>
        <dbReference type="EC" id="3.2.1.21"/>
    </reaction>
</comment>
<evidence type="ECO:0000259" key="5">
    <source>
        <dbReference type="Pfam" id="PF00933"/>
    </source>
</evidence>
<protein>
    <recommendedName>
        <fullName evidence="3">beta-glucosidase</fullName>
        <ecNumber evidence="3">3.2.1.21</ecNumber>
    </recommendedName>
</protein>
<comment type="similarity">
    <text evidence="2">Belongs to the glycosyl hydrolase 3 family.</text>
</comment>
<evidence type="ECO:0000256" key="4">
    <source>
        <dbReference type="ARBA" id="ARBA00022801"/>
    </source>
</evidence>
<evidence type="ECO:0000313" key="6">
    <source>
        <dbReference type="EMBL" id="KAA6375307.1"/>
    </source>
</evidence>
<dbReference type="EMBL" id="SNRW01011327">
    <property type="protein sequence ID" value="KAA6375307.1"/>
    <property type="molecule type" value="Genomic_DNA"/>
</dbReference>
<reference evidence="6 7" key="1">
    <citation type="submission" date="2019-03" db="EMBL/GenBank/DDBJ databases">
        <title>Single cell metagenomics reveals metabolic interactions within the superorganism composed of flagellate Streblomastix strix and complex community of Bacteroidetes bacteria on its surface.</title>
        <authorList>
            <person name="Treitli S.C."/>
            <person name="Kolisko M."/>
            <person name="Husnik F."/>
            <person name="Keeling P."/>
            <person name="Hampl V."/>
        </authorList>
    </citation>
    <scope>NUCLEOTIDE SEQUENCE [LARGE SCALE GENOMIC DNA]</scope>
    <source>
        <strain evidence="6">ST1C</strain>
    </source>
</reference>
<evidence type="ECO:0000256" key="2">
    <source>
        <dbReference type="ARBA" id="ARBA00005336"/>
    </source>
</evidence>
<dbReference type="InterPro" id="IPR017853">
    <property type="entry name" value="GH"/>
</dbReference>
<proteinExistence type="inferred from homology"/>
<dbReference type="PANTHER" id="PTHR42715">
    <property type="entry name" value="BETA-GLUCOSIDASE"/>
    <property type="match status" value="1"/>
</dbReference>
<dbReference type="AlphaFoldDB" id="A0A5J4UY80"/>
<dbReference type="Proteomes" id="UP000324800">
    <property type="component" value="Unassembled WGS sequence"/>
</dbReference>
<evidence type="ECO:0000313" key="7">
    <source>
        <dbReference type="Proteomes" id="UP000324800"/>
    </source>
</evidence>
<feature type="domain" description="Glycoside hydrolase family 3 N-terminal" evidence="5">
    <location>
        <begin position="37"/>
        <end position="98"/>
    </location>
</feature>
<dbReference type="SUPFAM" id="SSF51445">
    <property type="entry name" value="(Trans)glycosidases"/>
    <property type="match status" value="1"/>
</dbReference>
<evidence type="ECO:0000256" key="1">
    <source>
        <dbReference type="ARBA" id="ARBA00000448"/>
    </source>
</evidence>
<dbReference type="PRINTS" id="PR00133">
    <property type="entry name" value="GLHYDRLASE3"/>
</dbReference>
<organism evidence="6 7">
    <name type="scientific">Streblomastix strix</name>
    <dbReference type="NCBI Taxonomy" id="222440"/>
    <lineage>
        <taxon>Eukaryota</taxon>
        <taxon>Metamonada</taxon>
        <taxon>Preaxostyla</taxon>
        <taxon>Oxymonadida</taxon>
        <taxon>Streblomastigidae</taxon>
        <taxon>Streblomastix</taxon>
    </lineage>
</organism>